<proteinExistence type="predicted"/>
<keyword evidence="2" id="KW-0288">FMN</keyword>
<dbReference type="Proteomes" id="UP000578569">
    <property type="component" value="Unassembled WGS sequence"/>
</dbReference>
<evidence type="ECO:0000256" key="2">
    <source>
        <dbReference type="ARBA" id="ARBA00022643"/>
    </source>
</evidence>
<dbReference type="AlphaFoldDB" id="A0A839Z3I0"/>
<evidence type="ECO:0000313" key="5">
    <source>
        <dbReference type="EMBL" id="MBB3764373.1"/>
    </source>
</evidence>
<evidence type="ECO:0000256" key="1">
    <source>
        <dbReference type="ARBA" id="ARBA00022630"/>
    </source>
</evidence>
<evidence type="ECO:0000256" key="3">
    <source>
        <dbReference type="ARBA" id="ARBA00023002"/>
    </source>
</evidence>
<feature type="domain" description="Nitroreductase" evidence="4">
    <location>
        <begin position="32"/>
        <end position="200"/>
    </location>
</feature>
<protein>
    <submittedName>
        <fullName evidence="5">Nitroreductase</fullName>
    </submittedName>
</protein>
<dbReference type="Pfam" id="PF00881">
    <property type="entry name" value="Nitroreductase"/>
    <property type="match status" value="1"/>
</dbReference>
<keyword evidence="6" id="KW-1185">Reference proteome</keyword>
<sequence>MQDVPSIPYTNLPDLSDSERIARARSFYLDMASRRSCRMFSDKPVPREVIEQAILAAGTAPNGANHQPWHFAVISDADMKHRIREAAEVEEKAFYAGKAGQEWLEALAPIGTDEDKSYLDIAPWHIVVFGQRKGGIEPGEKKQNYYVTESCGIACGLLLASLHKAGLATLTHTPSPMGFLREICNRPGDEKPMMIIVAGHPAEDATVPVHATKKKPLEQISSWF</sequence>
<name>A0A839Z3I0_9SPHN</name>
<dbReference type="EMBL" id="JACICF010000001">
    <property type="protein sequence ID" value="MBB3764373.1"/>
    <property type="molecule type" value="Genomic_DNA"/>
</dbReference>
<reference evidence="5 6" key="1">
    <citation type="submission" date="2020-08" db="EMBL/GenBank/DDBJ databases">
        <title>Genomic Encyclopedia of Type Strains, Phase IV (KMG-IV): sequencing the most valuable type-strain genomes for metagenomic binning, comparative biology and taxonomic classification.</title>
        <authorList>
            <person name="Goeker M."/>
        </authorList>
    </citation>
    <scope>NUCLEOTIDE SEQUENCE [LARGE SCALE GENOMIC DNA]</scope>
    <source>
        <strain evidence="5 6">DSM 24194</strain>
    </source>
</reference>
<gene>
    <name evidence="5" type="ORF">FHS50_001396</name>
</gene>
<dbReference type="PANTHER" id="PTHR23026">
    <property type="entry name" value="NADPH NITROREDUCTASE"/>
    <property type="match status" value="1"/>
</dbReference>
<dbReference type="CDD" id="cd02144">
    <property type="entry name" value="iodotyrosine_dehalogenase"/>
    <property type="match status" value="1"/>
</dbReference>
<keyword evidence="3" id="KW-0560">Oxidoreductase</keyword>
<dbReference type="PANTHER" id="PTHR23026:SF90">
    <property type="entry name" value="IODOTYROSINE DEIODINASE 1"/>
    <property type="match status" value="1"/>
</dbReference>
<dbReference type="InterPro" id="IPR050627">
    <property type="entry name" value="Nitroreductase/BluB"/>
</dbReference>
<dbReference type="GO" id="GO:0016491">
    <property type="term" value="F:oxidoreductase activity"/>
    <property type="evidence" value="ECO:0007669"/>
    <property type="project" value="UniProtKB-KW"/>
</dbReference>
<keyword evidence="1" id="KW-0285">Flavoprotein</keyword>
<dbReference type="InterPro" id="IPR029479">
    <property type="entry name" value="Nitroreductase"/>
</dbReference>
<dbReference type="InterPro" id="IPR000415">
    <property type="entry name" value="Nitroreductase-like"/>
</dbReference>
<dbReference type="SUPFAM" id="SSF55469">
    <property type="entry name" value="FMN-dependent nitroreductase-like"/>
    <property type="match status" value="1"/>
</dbReference>
<dbReference type="Gene3D" id="3.40.109.10">
    <property type="entry name" value="NADH Oxidase"/>
    <property type="match status" value="1"/>
</dbReference>
<dbReference type="RefSeq" id="WP_183933636.1">
    <property type="nucleotide sequence ID" value="NZ_JACICF010000001.1"/>
</dbReference>
<evidence type="ECO:0000313" key="6">
    <source>
        <dbReference type="Proteomes" id="UP000578569"/>
    </source>
</evidence>
<comment type="caution">
    <text evidence="5">The sequence shown here is derived from an EMBL/GenBank/DDBJ whole genome shotgun (WGS) entry which is preliminary data.</text>
</comment>
<evidence type="ECO:0000259" key="4">
    <source>
        <dbReference type="Pfam" id="PF00881"/>
    </source>
</evidence>
<organism evidence="5 6">
    <name type="scientific">Sphingomicrobium lutaoense</name>
    <dbReference type="NCBI Taxonomy" id="515949"/>
    <lineage>
        <taxon>Bacteria</taxon>
        <taxon>Pseudomonadati</taxon>
        <taxon>Pseudomonadota</taxon>
        <taxon>Alphaproteobacteria</taxon>
        <taxon>Sphingomonadales</taxon>
        <taxon>Sphingomonadaceae</taxon>
        <taxon>Sphingomicrobium</taxon>
    </lineage>
</organism>
<accession>A0A839Z3I0</accession>